<reference evidence="2" key="1">
    <citation type="submission" date="2022-11" db="UniProtKB">
        <authorList>
            <consortium name="WormBaseParasite"/>
        </authorList>
    </citation>
    <scope>IDENTIFICATION</scope>
</reference>
<accession>A0A915IJP5</accession>
<dbReference type="AlphaFoldDB" id="A0A915IJP5"/>
<dbReference type="Proteomes" id="UP000887565">
    <property type="component" value="Unplaced"/>
</dbReference>
<dbReference type="WBParaSite" id="nRc.2.0.1.t14266-RA">
    <property type="protein sequence ID" value="nRc.2.0.1.t14266-RA"/>
    <property type="gene ID" value="nRc.2.0.1.g14266"/>
</dbReference>
<proteinExistence type="predicted"/>
<evidence type="ECO:0000313" key="1">
    <source>
        <dbReference type="Proteomes" id="UP000887565"/>
    </source>
</evidence>
<keyword evidence="1" id="KW-1185">Reference proteome</keyword>
<organism evidence="1 2">
    <name type="scientific">Romanomermis culicivorax</name>
    <name type="common">Nematode worm</name>
    <dbReference type="NCBI Taxonomy" id="13658"/>
    <lineage>
        <taxon>Eukaryota</taxon>
        <taxon>Metazoa</taxon>
        <taxon>Ecdysozoa</taxon>
        <taxon>Nematoda</taxon>
        <taxon>Enoplea</taxon>
        <taxon>Dorylaimia</taxon>
        <taxon>Mermithida</taxon>
        <taxon>Mermithoidea</taxon>
        <taxon>Mermithidae</taxon>
        <taxon>Romanomermis</taxon>
    </lineage>
</organism>
<evidence type="ECO:0000313" key="2">
    <source>
        <dbReference type="WBParaSite" id="nRc.2.0.1.t14266-RA"/>
    </source>
</evidence>
<name>A0A915IJP5_ROMCU</name>
<sequence length="103" mass="11342">MLRSHRDMYNCRSQQKSFRRQNIQSFLALSINEKSVCASDSVFTRINIIAVFGCCSSLSVLSSFLASSNGGLGTQAKVKLFLLILLQGVASDKQTLKMIYGTV</sequence>
<protein>
    <submittedName>
        <fullName evidence="2">Uncharacterized protein</fullName>
    </submittedName>
</protein>